<feature type="domain" description="Transposase IS701-like DDE" evidence="2">
    <location>
        <begin position="25"/>
        <end position="189"/>
    </location>
</feature>
<evidence type="ECO:0000256" key="1">
    <source>
        <dbReference type="SAM" id="Phobius"/>
    </source>
</evidence>
<gene>
    <name evidence="3" type="ORF">NIES23_36400</name>
</gene>
<reference evidence="3 4" key="1">
    <citation type="submission" date="2017-06" db="EMBL/GenBank/DDBJ databases">
        <title>Genome sequencing of cyanobaciteial culture collection at National Institute for Environmental Studies (NIES).</title>
        <authorList>
            <person name="Hirose Y."/>
            <person name="Shimura Y."/>
            <person name="Fujisawa T."/>
            <person name="Nakamura Y."/>
            <person name="Kawachi M."/>
        </authorList>
    </citation>
    <scope>NUCLEOTIDE SEQUENCE [LARGE SCALE GENOMIC DNA]</scope>
    <source>
        <strain evidence="3 4">NIES-23</strain>
    </source>
</reference>
<dbReference type="InterPro" id="IPR038721">
    <property type="entry name" value="IS701-like_DDE_dom"/>
</dbReference>
<keyword evidence="1" id="KW-0812">Transmembrane</keyword>
<protein>
    <recommendedName>
        <fullName evidence="2">Transposase IS701-like DDE domain-containing protein</fullName>
    </recommendedName>
</protein>
<accession>A0A1Z4KPA1</accession>
<keyword evidence="1" id="KW-0472">Membrane</keyword>
<evidence type="ECO:0000313" key="3">
    <source>
        <dbReference type="EMBL" id="BAY70831.1"/>
    </source>
</evidence>
<sequence>MNTTIPVEIASVLLPFAAAFTKPVWCHVQTLLMGAILTTGKCTVTSVLVVMGMNQEQHFQNYHRVLNRAVWPSLEASRILLMVMVKVFLPSGLIIMGIDDTIEPRKGKKIKAKGIYQDPIRSSNSQVVKASGLRWLSMMLLVEISWAGRVWALPFLTVLAPSERCSQQYKLRHKKLIDWARQMMFQVKRFPLTFLPPSKP</sequence>
<evidence type="ECO:0000259" key="2">
    <source>
        <dbReference type="Pfam" id="PF13546"/>
    </source>
</evidence>
<name>A0A1Z4KPA1_ANAVA</name>
<dbReference type="EMBL" id="AP018216">
    <property type="protein sequence ID" value="BAY70831.1"/>
    <property type="molecule type" value="Genomic_DNA"/>
</dbReference>
<dbReference type="Proteomes" id="UP000217507">
    <property type="component" value="Chromosome"/>
</dbReference>
<evidence type="ECO:0000313" key="4">
    <source>
        <dbReference type="Proteomes" id="UP000217507"/>
    </source>
</evidence>
<organism evidence="3 4">
    <name type="scientific">Trichormus variabilis NIES-23</name>
    <dbReference type="NCBI Taxonomy" id="1973479"/>
    <lineage>
        <taxon>Bacteria</taxon>
        <taxon>Bacillati</taxon>
        <taxon>Cyanobacteriota</taxon>
        <taxon>Cyanophyceae</taxon>
        <taxon>Nostocales</taxon>
        <taxon>Nostocaceae</taxon>
        <taxon>Trichormus</taxon>
    </lineage>
</organism>
<feature type="transmembrane region" description="Helical" evidence="1">
    <location>
        <begin position="79"/>
        <end position="98"/>
    </location>
</feature>
<keyword evidence="1" id="KW-1133">Transmembrane helix</keyword>
<proteinExistence type="predicted"/>
<dbReference type="AlphaFoldDB" id="A0A1Z4KPA1"/>
<dbReference type="Pfam" id="PF13546">
    <property type="entry name" value="DDE_5"/>
    <property type="match status" value="1"/>
</dbReference>